<proteinExistence type="predicted"/>
<sequence length="104" mass="11279">MAGNVADRRDYDVAASQNAQDNFNKIAAQLESLIEARDADVRAAMSDYSADGVSDDYAAKELRWKNAAAQVRQIIDTLRTSLERSDETAQSAINKAKTAVSNIG</sequence>
<comment type="caution">
    <text evidence="1">The sequence shown here is derived from an EMBL/GenBank/DDBJ whole genome shotgun (WGS) entry which is preliminary data.</text>
</comment>
<dbReference type="Gene3D" id="1.10.287.1060">
    <property type="entry name" value="ESAT-6-like"/>
    <property type="match status" value="1"/>
</dbReference>
<dbReference type="EMBL" id="JAUHQA010000001">
    <property type="protein sequence ID" value="MDN4480272.1"/>
    <property type="molecule type" value="Genomic_DNA"/>
</dbReference>
<accession>A0ABT8GFR0</accession>
<keyword evidence="2" id="KW-1185">Reference proteome</keyword>
<evidence type="ECO:0000313" key="1">
    <source>
        <dbReference type="EMBL" id="MDN4480272.1"/>
    </source>
</evidence>
<evidence type="ECO:0000313" key="2">
    <source>
        <dbReference type="Proteomes" id="UP001172708"/>
    </source>
</evidence>
<dbReference type="NCBIfam" id="NF035935">
    <property type="entry name" value="ESAT6_3"/>
    <property type="match status" value="1"/>
</dbReference>
<dbReference type="InterPro" id="IPR048032">
    <property type="entry name" value="ESAT6-like"/>
</dbReference>
<protein>
    <submittedName>
        <fullName evidence="1">Pore-forming ESAT-6 family protein</fullName>
    </submittedName>
</protein>
<dbReference type="RefSeq" id="WP_301141634.1">
    <property type="nucleotide sequence ID" value="NZ_JAUHQA010000001.1"/>
</dbReference>
<dbReference type="Proteomes" id="UP001172708">
    <property type="component" value="Unassembled WGS sequence"/>
</dbReference>
<gene>
    <name evidence="1" type="ORF">QQX02_04965</name>
</gene>
<name>A0ABT8GFR0_9MICO</name>
<organism evidence="1 2">
    <name type="scientific">Demequina muriae</name>
    <dbReference type="NCBI Taxonomy" id="3051664"/>
    <lineage>
        <taxon>Bacteria</taxon>
        <taxon>Bacillati</taxon>
        <taxon>Actinomycetota</taxon>
        <taxon>Actinomycetes</taxon>
        <taxon>Micrococcales</taxon>
        <taxon>Demequinaceae</taxon>
        <taxon>Demequina</taxon>
    </lineage>
</organism>
<reference evidence="1" key="1">
    <citation type="submission" date="2023-06" db="EMBL/GenBank/DDBJ databases">
        <title>Egi l300058.</title>
        <authorList>
            <person name="Gao L."/>
            <person name="Fang B.-Z."/>
            <person name="Li W.-J."/>
        </authorList>
    </citation>
    <scope>NUCLEOTIDE SEQUENCE</scope>
    <source>
        <strain evidence="1">EGI L300058</strain>
    </source>
</reference>